<keyword evidence="3" id="KW-1185">Reference proteome</keyword>
<dbReference type="AlphaFoldDB" id="D2Z3H8"/>
<gene>
    <name evidence="2" type="ORF">Dpep_2196</name>
</gene>
<dbReference type="PANTHER" id="PTHR15239">
    <property type="entry name" value="NUCLEAR EXPORT MEDIATOR FACTOR NEMF"/>
    <property type="match status" value="1"/>
</dbReference>
<evidence type="ECO:0000256" key="1">
    <source>
        <dbReference type="SAM" id="MobiDB-lite"/>
    </source>
</evidence>
<dbReference type="InterPro" id="IPR051608">
    <property type="entry name" value="RQC_Subunit_NEMF"/>
</dbReference>
<dbReference type="STRING" id="469381.Dpep_2196"/>
<protein>
    <submittedName>
        <fullName evidence="2">Fibronectin-binding A domain protein</fullName>
    </submittedName>
</protein>
<dbReference type="Pfam" id="PF05833">
    <property type="entry name" value="NFACT_N"/>
    <property type="match status" value="2"/>
</dbReference>
<dbReference type="RefSeq" id="WP_005662116.1">
    <property type="nucleotide sequence ID" value="NZ_ABTR02000001.1"/>
</dbReference>
<dbReference type="GO" id="GO:1990112">
    <property type="term" value="C:RQC complex"/>
    <property type="evidence" value="ECO:0007669"/>
    <property type="project" value="TreeGrafter"/>
</dbReference>
<evidence type="ECO:0000313" key="3">
    <source>
        <dbReference type="Proteomes" id="UP000006427"/>
    </source>
</evidence>
<sequence length="566" mass="64449">MGYGPELVGALSKELSSLLEGKSISKIEGGKEWILLRMRDKNIFVSWGQENFGVTLLSTKQTLLCKELKPIRGGLPLALNKYLSGGKIKSIRQEKMDRVIAIDIRRFVGAGIENEYTVIIELMGRLSNVILLDGEGTIIEPARHVHPDVNRYRSVLPGQTYVSPPPVQGISPDGIERLNIIDYLKNPIGIGKKLSKNLLIEVEKGSLTQDEVLFDLKRMLNGEGIVQDIGDYTSIWPRPLESGKVLQEGTIEIFRRISFWRALERVRFKLISEGKKRLSKRIKSLNRHIEGVSRQLKMIDEAEVFRIKGETILSNLHVIPSRTPEMELPYWNEEGREVKLSVKLNPDLSPSANAAIYFKKYKKYAADEKSVLAHREKVLKEKEEMEAELDNLDRIEDIGLLRQMVSEISGKSDDATRDKRRKKRKEEKEPPHIRYDFQDSLILVGLNERGNRHVTFRMAGPDDIWFHIHEMPGSHVILKAPPKDQVLLDTAIRICASLAVYYSKGANLPSSSVDYTSRKHVRHIQGAGPAQVTYKNSDSITVNSDLWRELLKEPTRDHEEERNENS</sequence>
<dbReference type="PaxDb" id="469381-Dpep_2196"/>
<evidence type="ECO:0000313" key="2">
    <source>
        <dbReference type="EMBL" id="EFC92218.1"/>
    </source>
</evidence>
<name>D2Z3H8_9BACT</name>
<organism evidence="2 3">
    <name type="scientific">Dethiosulfovibrio peptidovorans DSM 11002</name>
    <dbReference type="NCBI Taxonomy" id="469381"/>
    <lineage>
        <taxon>Bacteria</taxon>
        <taxon>Thermotogati</taxon>
        <taxon>Synergistota</taxon>
        <taxon>Synergistia</taxon>
        <taxon>Synergistales</taxon>
        <taxon>Dethiosulfovibrionaceae</taxon>
        <taxon>Dethiosulfovibrio</taxon>
    </lineage>
</organism>
<dbReference type="GO" id="GO:0072344">
    <property type="term" value="P:rescue of stalled ribosome"/>
    <property type="evidence" value="ECO:0007669"/>
    <property type="project" value="TreeGrafter"/>
</dbReference>
<accession>D2Z3H8</accession>
<comment type="caution">
    <text evidence="2">The sequence shown here is derived from an EMBL/GenBank/DDBJ whole genome shotgun (WGS) entry which is preliminary data.</text>
</comment>
<dbReference type="eggNOG" id="COG1293">
    <property type="taxonomic scope" value="Bacteria"/>
</dbReference>
<dbReference type="GO" id="GO:0043023">
    <property type="term" value="F:ribosomal large subunit binding"/>
    <property type="evidence" value="ECO:0007669"/>
    <property type="project" value="TreeGrafter"/>
</dbReference>
<feature type="region of interest" description="Disordered" evidence="1">
    <location>
        <begin position="409"/>
        <end position="430"/>
    </location>
</feature>
<dbReference type="EMBL" id="ABTR02000001">
    <property type="protein sequence ID" value="EFC92218.1"/>
    <property type="molecule type" value="Genomic_DNA"/>
</dbReference>
<dbReference type="PANTHER" id="PTHR15239:SF6">
    <property type="entry name" value="RIBOSOME QUALITY CONTROL COMPLEX SUBUNIT NEMF"/>
    <property type="match status" value="1"/>
</dbReference>
<dbReference type="Proteomes" id="UP000006427">
    <property type="component" value="Unassembled WGS sequence"/>
</dbReference>
<dbReference type="GO" id="GO:0000049">
    <property type="term" value="F:tRNA binding"/>
    <property type="evidence" value="ECO:0007669"/>
    <property type="project" value="TreeGrafter"/>
</dbReference>
<reference evidence="2 3" key="1">
    <citation type="journal article" date="2010" name="Stand. Genomic Sci.">
        <title>Permanent draft genome sequence of Dethiosulfovibrio peptidovorans type strain (SEBR 4207).</title>
        <authorList>
            <person name="Labutti K."/>
            <person name="Mayilraj S."/>
            <person name="Clum A."/>
            <person name="Lucas S."/>
            <person name="Glavina Del Rio T."/>
            <person name="Nolan M."/>
            <person name="Tice H."/>
            <person name="Cheng J.F."/>
            <person name="Pitluck S."/>
            <person name="Liolios K."/>
            <person name="Ivanova N."/>
            <person name="Mavromatis K."/>
            <person name="Mikhailova N."/>
            <person name="Pati A."/>
            <person name="Goodwin L."/>
            <person name="Chen A."/>
            <person name="Palaniappan K."/>
            <person name="Land M."/>
            <person name="Hauser L."/>
            <person name="Chang Y.J."/>
            <person name="Jeffries C.D."/>
            <person name="Rohde M."/>
            <person name="Spring S."/>
            <person name="Goker M."/>
            <person name="Woyke T."/>
            <person name="Bristow J."/>
            <person name="Eisen J.A."/>
            <person name="Markowitz V."/>
            <person name="Hugenholtz P."/>
            <person name="Kyrpides N.C."/>
            <person name="Klenk H.P."/>
            <person name="Lapidus A."/>
        </authorList>
    </citation>
    <scope>NUCLEOTIDE SEQUENCE [LARGE SCALE GENOMIC DNA]</scope>
    <source>
        <strain evidence="2 3">DSM 11002</strain>
    </source>
</reference>
<dbReference type="Gene3D" id="2.30.310.10">
    <property type="entry name" value="ibrinogen binding protein from staphylococcus aureus domain"/>
    <property type="match status" value="1"/>
</dbReference>
<proteinExistence type="predicted"/>